<dbReference type="Proteomes" id="UP000265631">
    <property type="component" value="Unassembled WGS sequence"/>
</dbReference>
<proteinExistence type="predicted"/>
<gene>
    <name evidence="1" type="ORF">FIE12Z_5220</name>
</gene>
<keyword evidence="2" id="KW-1185">Reference proteome</keyword>
<evidence type="ECO:0000313" key="1">
    <source>
        <dbReference type="EMBL" id="RFN50457.1"/>
    </source>
</evidence>
<dbReference type="AlphaFoldDB" id="A0A395MRY7"/>
<name>A0A395MRY7_9HYPO</name>
<reference evidence="1 2" key="1">
    <citation type="journal article" date="2018" name="PLoS Pathog.">
        <title>Evolution of structural diversity of trichothecenes, a family of toxins produced by plant pathogenic and entomopathogenic fungi.</title>
        <authorList>
            <person name="Proctor R.H."/>
            <person name="McCormick S.P."/>
            <person name="Kim H.S."/>
            <person name="Cardoza R.E."/>
            <person name="Stanley A.M."/>
            <person name="Lindo L."/>
            <person name="Kelly A."/>
            <person name="Brown D.W."/>
            <person name="Lee T."/>
            <person name="Vaughan M.M."/>
            <person name="Alexander N.J."/>
            <person name="Busman M."/>
            <person name="Gutierrez S."/>
        </authorList>
    </citation>
    <scope>NUCLEOTIDE SEQUENCE [LARGE SCALE GENOMIC DNA]</scope>
    <source>
        <strain evidence="1 2">NRRL 13405</strain>
    </source>
</reference>
<dbReference type="EMBL" id="PXXK01000136">
    <property type="protein sequence ID" value="RFN50457.1"/>
    <property type="molecule type" value="Genomic_DNA"/>
</dbReference>
<organism evidence="1 2">
    <name type="scientific">Fusarium flagelliforme</name>
    <dbReference type="NCBI Taxonomy" id="2675880"/>
    <lineage>
        <taxon>Eukaryota</taxon>
        <taxon>Fungi</taxon>
        <taxon>Dikarya</taxon>
        <taxon>Ascomycota</taxon>
        <taxon>Pezizomycotina</taxon>
        <taxon>Sordariomycetes</taxon>
        <taxon>Hypocreomycetidae</taxon>
        <taxon>Hypocreales</taxon>
        <taxon>Nectriaceae</taxon>
        <taxon>Fusarium</taxon>
        <taxon>Fusarium incarnatum-equiseti species complex</taxon>
    </lineage>
</organism>
<protein>
    <submittedName>
        <fullName evidence="1">Uncharacterized protein</fullName>
    </submittedName>
</protein>
<sequence>MRETTTATVKRQSESPAYSWLAGQLLVATRQSNPTVYHSNYNDEIPVAKPKPTRILALAPTKKSFANPVIT</sequence>
<accession>A0A395MRY7</accession>
<evidence type="ECO:0000313" key="2">
    <source>
        <dbReference type="Proteomes" id="UP000265631"/>
    </source>
</evidence>
<comment type="caution">
    <text evidence="1">The sequence shown here is derived from an EMBL/GenBank/DDBJ whole genome shotgun (WGS) entry which is preliminary data.</text>
</comment>
<feature type="non-terminal residue" evidence="1">
    <location>
        <position position="71"/>
    </location>
</feature>